<dbReference type="STRING" id="105984.A0A427Y6R1"/>
<comment type="caution">
    <text evidence="2">The sequence shown here is derived from an EMBL/GenBank/DDBJ whole genome shotgun (WGS) entry which is preliminary data.</text>
</comment>
<protein>
    <recommendedName>
        <fullName evidence="1">Enoyl reductase (ER) domain-containing protein</fullName>
    </recommendedName>
</protein>
<dbReference type="Pfam" id="PF08240">
    <property type="entry name" value="ADH_N"/>
    <property type="match status" value="1"/>
</dbReference>
<dbReference type="GeneID" id="39589590"/>
<evidence type="ECO:0000313" key="2">
    <source>
        <dbReference type="EMBL" id="RSH86775.1"/>
    </source>
</evidence>
<dbReference type="GO" id="GO:0016651">
    <property type="term" value="F:oxidoreductase activity, acting on NAD(P)H"/>
    <property type="evidence" value="ECO:0007669"/>
    <property type="project" value="InterPro"/>
</dbReference>
<dbReference type="Gene3D" id="3.90.180.10">
    <property type="entry name" value="Medium-chain alcohol dehydrogenases, catalytic domain"/>
    <property type="match status" value="1"/>
</dbReference>
<reference evidence="2 3" key="1">
    <citation type="submission" date="2018-11" db="EMBL/GenBank/DDBJ databases">
        <title>Genome sequence of Apiotrichum porosum DSM 27194.</title>
        <authorList>
            <person name="Aliyu H."/>
            <person name="Gorte O."/>
            <person name="Ochsenreither K."/>
        </authorList>
    </citation>
    <scope>NUCLEOTIDE SEQUENCE [LARGE SCALE GENOMIC DNA]</scope>
    <source>
        <strain evidence="2 3">DSM 27194</strain>
    </source>
</reference>
<dbReference type="OrthoDB" id="10257049at2759"/>
<dbReference type="SMART" id="SM00829">
    <property type="entry name" value="PKS_ER"/>
    <property type="match status" value="1"/>
</dbReference>
<dbReference type="Pfam" id="PF00107">
    <property type="entry name" value="ADH_zinc_N"/>
    <property type="match status" value="1"/>
</dbReference>
<dbReference type="SUPFAM" id="SSF51735">
    <property type="entry name" value="NAD(P)-binding Rossmann-fold domains"/>
    <property type="match status" value="1"/>
</dbReference>
<dbReference type="InterPro" id="IPR013149">
    <property type="entry name" value="ADH-like_C"/>
</dbReference>
<dbReference type="InterPro" id="IPR047122">
    <property type="entry name" value="Trans-enoyl_RdTase-like"/>
</dbReference>
<keyword evidence="3" id="KW-1185">Reference proteome</keyword>
<accession>A0A427Y6R1</accession>
<dbReference type="Proteomes" id="UP000279236">
    <property type="component" value="Unassembled WGS sequence"/>
</dbReference>
<dbReference type="InterPro" id="IPR020843">
    <property type="entry name" value="ER"/>
</dbReference>
<dbReference type="CDD" id="cd08249">
    <property type="entry name" value="enoyl_reductase_like"/>
    <property type="match status" value="1"/>
</dbReference>
<dbReference type="InterPro" id="IPR013154">
    <property type="entry name" value="ADH-like_N"/>
</dbReference>
<dbReference type="AlphaFoldDB" id="A0A427Y6R1"/>
<evidence type="ECO:0000259" key="1">
    <source>
        <dbReference type="SMART" id="SM00829"/>
    </source>
</evidence>
<feature type="domain" description="Enoyl reductase (ER)" evidence="1">
    <location>
        <begin position="19"/>
        <end position="352"/>
    </location>
</feature>
<sequence length="357" mass="38685">MTIAPALPIPATMRAMVQGDGDQAAIQEVPVPKLDEGDVLVKVDYASLNPTDWKHVAWLSPKGAVIGCDYTGTVVATTSHPRVHLKVGDRVAGWVHGGMYPDRGSYAEYLHIPADLCWKVPDNVTPQQAGAYGVPYCTAFHGLVHSQKGAWPPTKLNKWILIYGGSSSVGLYALQLAKLMGYKTITTCSPHNNDLVKSYGADEIVDYANPAAHLKIKEITGGGVDVAMDCISDAKTQAFCVDCFGDKGGQLNLTLQADPEVEKKRTDVKLVFTLLYTLFGKDISLAPRGQKNLIPAIPQERDFFAELCAKTPEYISVFGIRPPPLEERQGLDVITAAFEEMKAGKISGKRIVFKIGA</sequence>
<gene>
    <name evidence="2" type="ORF">EHS24_005047</name>
</gene>
<proteinExistence type="predicted"/>
<organism evidence="2 3">
    <name type="scientific">Apiotrichum porosum</name>
    <dbReference type="NCBI Taxonomy" id="105984"/>
    <lineage>
        <taxon>Eukaryota</taxon>
        <taxon>Fungi</taxon>
        <taxon>Dikarya</taxon>
        <taxon>Basidiomycota</taxon>
        <taxon>Agaricomycotina</taxon>
        <taxon>Tremellomycetes</taxon>
        <taxon>Trichosporonales</taxon>
        <taxon>Trichosporonaceae</taxon>
        <taxon>Apiotrichum</taxon>
    </lineage>
</organism>
<name>A0A427Y6R1_9TREE</name>
<dbReference type="InterPro" id="IPR011032">
    <property type="entry name" value="GroES-like_sf"/>
</dbReference>
<dbReference type="PANTHER" id="PTHR45348:SF7">
    <property type="entry name" value="ZINC BINDING OXIDOREDUCTASE, PUTATIVE-RELATED"/>
    <property type="match status" value="1"/>
</dbReference>
<dbReference type="RefSeq" id="XP_028479560.1">
    <property type="nucleotide sequence ID" value="XM_028620588.1"/>
</dbReference>
<dbReference type="PANTHER" id="PTHR45348">
    <property type="entry name" value="HYPOTHETICAL OXIDOREDUCTASE (EUROFUNG)"/>
    <property type="match status" value="1"/>
</dbReference>
<evidence type="ECO:0000313" key="3">
    <source>
        <dbReference type="Proteomes" id="UP000279236"/>
    </source>
</evidence>
<dbReference type="EMBL" id="RSCE01000002">
    <property type="protein sequence ID" value="RSH86775.1"/>
    <property type="molecule type" value="Genomic_DNA"/>
</dbReference>
<dbReference type="InterPro" id="IPR036291">
    <property type="entry name" value="NAD(P)-bd_dom_sf"/>
</dbReference>
<dbReference type="SUPFAM" id="SSF50129">
    <property type="entry name" value="GroES-like"/>
    <property type="match status" value="1"/>
</dbReference>
<dbReference type="Gene3D" id="3.40.50.720">
    <property type="entry name" value="NAD(P)-binding Rossmann-like Domain"/>
    <property type="match status" value="1"/>
</dbReference>